<keyword evidence="2" id="KW-1185">Reference proteome</keyword>
<organism evidence="1 2">
    <name type="scientific">Helianthus annuus</name>
    <name type="common">Common sunflower</name>
    <dbReference type="NCBI Taxonomy" id="4232"/>
    <lineage>
        <taxon>Eukaryota</taxon>
        <taxon>Viridiplantae</taxon>
        <taxon>Streptophyta</taxon>
        <taxon>Embryophyta</taxon>
        <taxon>Tracheophyta</taxon>
        <taxon>Spermatophyta</taxon>
        <taxon>Magnoliopsida</taxon>
        <taxon>eudicotyledons</taxon>
        <taxon>Gunneridae</taxon>
        <taxon>Pentapetalae</taxon>
        <taxon>asterids</taxon>
        <taxon>campanulids</taxon>
        <taxon>Asterales</taxon>
        <taxon>Asteraceae</taxon>
        <taxon>Asteroideae</taxon>
        <taxon>Heliantheae alliance</taxon>
        <taxon>Heliantheae</taxon>
        <taxon>Helianthus</taxon>
    </lineage>
</organism>
<proteinExistence type="predicted"/>
<sequence>MVSPNASIIYLLGFKLDRECIVVASSRVVRTKRLFTQETKNEHLV</sequence>
<reference evidence="1" key="1">
    <citation type="journal article" date="2017" name="Nature">
        <title>The sunflower genome provides insights into oil metabolism, flowering and Asterid evolution.</title>
        <authorList>
            <person name="Badouin H."/>
            <person name="Gouzy J."/>
            <person name="Grassa C.J."/>
            <person name="Murat F."/>
            <person name="Staton S.E."/>
            <person name="Cottret L."/>
            <person name="Lelandais-Briere C."/>
            <person name="Owens G.L."/>
            <person name="Carrere S."/>
            <person name="Mayjonade B."/>
            <person name="Legrand L."/>
            <person name="Gill N."/>
            <person name="Kane N.C."/>
            <person name="Bowers J.E."/>
            <person name="Hubner S."/>
            <person name="Bellec A."/>
            <person name="Berard A."/>
            <person name="Berges H."/>
            <person name="Blanchet N."/>
            <person name="Boniface M.C."/>
            <person name="Brunel D."/>
            <person name="Catrice O."/>
            <person name="Chaidir N."/>
            <person name="Claudel C."/>
            <person name="Donnadieu C."/>
            <person name="Faraut T."/>
            <person name="Fievet G."/>
            <person name="Helmstetter N."/>
            <person name="King M."/>
            <person name="Knapp S.J."/>
            <person name="Lai Z."/>
            <person name="Le Paslier M.C."/>
            <person name="Lippi Y."/>
            <person name="Lorenzon L."/>
            <person name="Mandel J.R."/>
            <person name="Marage G."/>
            <person name="Marchand G."/>
            <person name="Marquand E."/>
            <person name="Bret-Mestries E."/>
            <person name="Morien E."/>
            <person name="Nambeesan S."/>
            <person name="Nguyen T."/>
            <person name="Pegot-Espagnet P."/>
            <person name="Pouilly N."/>
            <person name="Raftis F."/>
            <person name="Sallet E."/>
            <person name="Schiex T."/>
            <person name="Thomas J."/>
            <person name="Vandecasteele C."/>
            <person name="Vares D."/>
            <person name="Vear F."/>
            <person name="Vautrin S."/>
            <person name="Crespi M."/>
            <person name="Mangin B."/>
            <person name="Burke J.M."/>
            <person name="Salse J."/>
            <person name="Munos S."/>
            <person name="Vincourt P."/>
            <person name="Rieseberg L.H."/>
            <person name="Langlade N.B."/>
        </authorList>
    </citation>
    <scope>NUCLEOTIDE SEQUENCE</scope>
    <source>
        <tissue evidence="1">Leaves</tissue>
    </source>
</reference>
<dbReference type="Proteomes" id="UP000215914">
    <property type="component" value="Unassembled WGS sequence"/>
</dbReference>
<protein>
    <submittedName>
        <fullName evidence="1">Uncharacterized protein</fullName>
    </submittedName>
</protein>
<reference evidence="1" key="2">
    <citation type="submission" date="2020-06" db="EMBL/GenBank/DDBJ databases">
        <title>Helianthus annuus Genome sequencing and assembly Release 2.</title>
        <authorList>
            <person name="Gouzy J."/>
            <person name="Langlade N."/>
            <person name="Munos S."/>
        </authorList>
    </citation>
    <scope>NUCLEOTIDE SEQUENCE</scope>
    <source>
        <tissue evidence="1">Leaves</tissue>
    </source>
</reference>
<gene>
    <name evidence="1" type="ORF">HanXRQr2_Chr02g0072771</name>
</gene>
<evidence type="ECO:0000313" key="2">
    <source>
        <dbReference type="Proteomes" id="UP000215914"/>
    </source>
</evidence>
<evidence type="ECO:0000313" key="1">
    <source>
        <dbReference type="EMBL" id="KAF5819009.1"/>
    </source>
</evidence>
<name>A0A9K3JPR9_HELAN</name>
<accession>A0A9K3JPR9</accession>
<comment type="caution">
    <text evidence="1">The sequence shown here is derived from an EMBL/GenBank/DDBJ whole genome shotgun (WGS) entry which is preliminary data.</text>
</comment>
<dbReference type="Gramene" id="mRNA:HanXRQr2_Chr02g0072771">
    <property type="protein sequence ID" value="mRNA:HanXRQr2_Chr02g0072771"/>
    <property type="gene ID" value="HanXRQr2_Chr02g0072771"/>
</dbReference>
<dbReference type="AlphaFoldDB" id="A0A9K3JPR9"/>
<dbReference type="EMBL" id="MNCJ02000317">
    <property type="protein sequence ID" value="KAF5819009.1"/>
    <property type="molecule type" value="Genomic_DNA"/>
</dbReference>